<proteinExistence type="predicted"/>
<evidence type="ECO:0000256" key="1">
    <source>
        <dbReference type="SAM" id="MobiDB-lite"/>
    </source>
</evidence>
<reference evidence="2" key="1">
    <citation type="submission" date="2021-01" db="EMBL/GenBank/DDBJ databases">
        <authorList>
            <consortium name="Genoscope - CEA"/>
            <person name="William W."/>
        </authorList>
    </citation>
    <scope>NUCLEOTIDE SEQUENCE</scope>
</reference>
<feature type="region of interest" description="Disordered" evidence="1">
    <location>
        <begin position="108"/>
        <end position="130"/>
    </location>
</feature>
<organism evidence="2 3">
    <name type="scientific">Paramecium pentaurelia</name>
    <dbReference type="NCBI Taxonomy" id="43138"/>
    <lineage>
        <taxon>Eukaryota</taxon>
        <taxon>Sar</taxon>
        <taxon>Alveolata</taxon>
        <taxon>Ciliophora</taxon>
        <taxon>Intramacronucleata</taxon>
        <taxon>Oligohymenophorea</taxon>
        <taxon>Peniculida</taxon>
        <taxon>Parameciidae</taxon>
        <taxon>Paramecium</taxon>
    </lineage>
</organism>
<dbReference type="AlphaFoldDB" id="A0A8S1TKP6"/>
<name>A0A8S1TKP6_9CILI</name>
<evidence type="ECO:0000313" key="2">
    <source>
        <dbReference type="EMBL" id="CAD8152297.1"/>
    </source>
</evidence>
<accession>A0A8S1TKP6</accession>
<dbReference type="Proteomes" id="UP000689195">
    <property type="component" value="Unassembled WGS sequence"/>
</dbReference>
<comment type="caution">
    <text evidence="2">The sequence shown here is derived from an EMBL/GenBank/DDBJ whole genome shotgun (WGS) entry which is preliminary data.</text>
</comment>
<sequence length="130" mass="15284">MVCLLVRLEKDLEEQGRMRIKNQIIRCNQRNEQMQIPPIQIKNIRLKKDKLLSNFSINGFKLSTNQYNLTQQYQTRDYGLLQKQLNLKIQFSYLRLTDIGMARIWQSDNQNDTSGSPPSQTYLSQITSNS</sequence>
<gene>
    <name evidence="2" type="ORF">PPENT_87.1.T0220378</name>
</gene>
<keyword evidence="3" id="KW-1185">Reference proteome</keyword>
<dbReference type="EMBL" id="CAJJDO010000022">
    <property type="protein sequence ID" value="CAD8152297.1"/>
    <property type="molecule type" value="Genomic_DNA"/>
</dbReference>
<evidence type="ECO:0000313" key="3">
    <source>
        <dbReference type="Proteomes" id="UP000689195"/>
    </source>
</evidence>
<protein>
    <submittedName>
        <fullName evidence="2">Uncharacterized protein</fullName>
    </submittedName>
</protein>